<dbReference type="Gene3D" id="3.30.420.10">
    <property type="entry name" value="Ribonuclease H-like superfamily/Ribonuclease H"/>
    <property type="match status" value="1"/>
</dbReference>
<protein>
    <submittedName>
        <fullName evidence="3">Integrase catalytic region</fullName>
    </submittedName>
</protein>
<name>B0T9X9_CAUSK</name>
<proteinExistence type="predicted"/>
<dbReference type="GO" id="GO:0003676">
    <property type="term" value="F:nucleic acid binding"/>
    <property type="evidence" value="ECO:0007669"/>
    <property type="project" value="InterPro"/>
</dbReference>
<evidence type="ECO:0000259" key="1">
    <source>
        <dbReference type="PROSITE" id="PS50532"/>
    </source>
</evidence>
<dbReference type="InterPro" id="IPR001584">
    <property type="entry name" value="Integrase_cat-core"/>
</dbReference>
<dbReference type="InterPro" id="IPR012337">
    <property type="entry name" value="RNaseH-like_sf"/>
</dbReference>
<dbReference type="PANTHER" id="PTHR35004">
    <property type="entry name" value="TRANSPOSASE RV3428C-RELATED"/>
    <property type="match status" value="1"/>
</dbReference>
<dbReference type="KEGG" id="cak:Caul_5413"/>
<dbReference type="HOGENOM" id="CLU_020626_8_0_5"/>
<dbReference type="OrthoDB" id="2065409at2"/>
<dbReference type="PANTHER" id="PTHR35004:SF8">
    <property type="entry name" value="TRANSPOSASE RV3428C-RELATED"/>
    <property type="match status" value="1"/>
</dbReference>
<dbReference type="InterPro" id="IPR036397">
    <property type="entry name" value="RNaseH_sf"/>
</dbReference>
<dbReference type="SUPFAM" id="SSF53098">
    <property type="entry name" value="Ribonuclease H-like"/>
    <property type="match status" value="1"/>
</dbReference>
<dbReference type="NCBIfam" id="NF033546">
    <property type="entry name" value="transpos_IS21"/>
    <property type="match status" value="1"/>
</dbReference>
<dbReference type="EMBL" id="CP000929">
    <property type="protein sequence ID" value="ABZ74528.1"/>
    <property type="molecule type" value="Genomic_DNA"/>
</dbReference>
<dbReference type="GO" id="GO:0015074">
    <property type="term" value="P:DNA integration"/>
    <property type="evidence" value="ECO:0007669"/>
    <property type="project" value="InterPro"/>
</dbReference>
<feature type="domain" description="Integrase catalytic" evidence="2">
    <location>
        <begin position="128"/>
        <end position="317"/>
    </location>
</feature>
<dbReference type="Pfam" id="PF00665">
    <property type="entry name" value="rve"/>
    <property type="match status" value="1"/>
</dbReference>
<dbReference type="InterPro" id="IPR017895">
    <property type="entry name" value="HTH_IS408/IS1162_type"/>
</dbReference>
<evidence type="ECO:0000313" key="3">
    <source>
        <dbReference type="EMBL" id="ABZ74528.1"/>
    </source>
</evidence>
<accession>B0T9X9</accession>
<reference evidence="3" key="1">
    <citation type="submission" date="2008-01" db="EMBL/GenBank/DDBJ databases">
        <title>Complete sequence of plasmid2 pCAUL02 of Caulobacter sp. K31.</title>
        <authorList>
            <consortium name="US DOE Joint Genome Institute"/>
            <person name="Copeland A."/>
            <person name="Lucas S."/>
            <person name="Lapidus A."/>
            <person name="Barry K."/>
            <person name="Glavina del Rio T."/>
            <person name="Dalin E."/>
            <person name="Tice H."/>
            <person name="Pitluck S."/>
            <person name="Bruce D."/>
            <person name="Goodwin L."/>
            <person name="Thompson L.S."/>
            <person name="Brettin T."/>
            <person name="Detter J.C."/>
            <person name="Han C."/>
            <person name="Schmutz J."/>
            <person name="Larimer F."/>
            <person name="Land M."/>
            <person name="Hauser L."/>
            <person name="Kyrpides N."/>
            <person name="Kim E."/>
            <person name="Stephens C."/>
            <person name="Richardson P."/>
        </authorList>
    </citation>
    <scope>NUCLEOTIDE SEQUENCE [LARGE SCALE GENOMIC DNA]</scope>
    <source>
        <strain evidence="3">K31</strain>
        <plasmid evidence="3">pCAUL02</plasmid>
    </source>
</reference>
<dbReference type="PROSITE" id="PS50994">
    <property type="entry name" value="INTEGRASE"/>
    <property type="match status" value="1"/>
</dbReference>
<sequence>MPTERLSMRRIRDLLRLKFENGLSSRLIATSLGISKGSVGDYLQRAQVAGLSWPLPDDMTDTALERRLFPGPPAPSVVPRCEPNWAQVDQELRRPGVTRSLLWQEYRADHPDGYGYAWFCQHYDAWKRRVSPTMRQNHAAGEKVFVDFAGDTIDVIDPLTGVAQAMKLFVAALGASSYVYCEARPSEGLADWIGCHVGMFAFFGGVTAIIVCDNLKSGVTKPDRYEPGINRTYQDMARHYGTTVMPARPYKPRDKAKVEQSVLLVERWVLARLRNRRHAAWTPARILAAAEKIGPATAALSQAIMTDRPHPEQGFRTCLGILALEKTYGPARLEAACQRGDQIKARSVSSIRSILKTGLDRAFLEPEPDPQPLSHGNIRGRAYFH</sequence>
<dbReference type="eggNOG" id="COG4584">
    <property type="taxonomic scope" value="Bacteria"/>
</dbReference>
<feature type="domain" description="HTH IS408-type" evidence="1">
    <location>
        <begin position="11"/>
        <end position="92"/>
    </location>
</feature>
<organism evidence="3">
    <name type="scientific">Caulobacter sp. (strain K31)</name>
    <dbReference type="NCBI Taxonomy" id="366602"/>
    <lineage>
        <taxon>Bacteria</taxon>
        <taxon>Pseudomonadati</taxon>
        <taxon>Pseudomonadota</taxon>
        <taxon>Alphaproteobacteria</taxon>
        <taxon>Caulobacterales</taxon>
        <taxon>Caulobacteraceae</taxon>
        <taxon>Caulobacter</taxon>
    </lineage>
</organism>
<gene>
    <name evidence="3" type="ordered locus">Caul_5413</name>
</gene>
<dbReference type="PROSITE" id="PS50532">
    <property type="entry name" value="HTH_IS408"/>
    <property type="match status" value="1"/>
</dbReference>
<dbReference type="AlphaFoldDB" id="B0T9X9"/>
<geneLocation type="plasmid" evidence="3">
    <name>pCAUL02</name>
</geneLocation>
<keyword evidence="3" id="KW-0614">Plasmid</keyword>
<evidence type="ECO:0000259" key="2">
    <source>
        <dbReference type="PROSITE" id="PS50994"/>
    </source>
</evidence>